<dbReference type="EMBL" id="KQ424629">
    <property type="protein sequence ID" value="KOF70723.1"/>
    <property type="molecule type" value="Genomic_DNA"/>
</dbReference>
<dbReference type="GO" id="GO:0016212">
    <property type="term" value="F:kynurenine-oxoglutarate transaminase activity"/>
    <property type="evidence" value="ECO:0007669"/>
    <property type="project" value="TreeGrafter"/>
</dbReference>
<comment type="cofactor">
    <cofactor evidence="1">
        <name>pyridoxal 5'-phosphate</name>
        <dbReference type="ChEBI" id="CHEBI:597326"/>
    </cofactor>
</comment>
<evidence type="ECO:0000256" key="3">
    <source>
        <dbReference type="ARBA" id="ARBA00022679"/>
    </source>
</evidence>
<dbReference type="EMBL" id="KQ424629">
    <property type="protein sequence ID" value="KOF70724.1"/>
    <property type="molecule type" value="Genomic_DNA"/>
</dbReference>
<dbReference type="SUPFAM" id="SSF53383">
    <property type="entry name" value="PLP-dependent transferases"/>
    <property type="match status" value="1"/>
</dbReference>
<evidence type="ECO:0000256" key="2">
    <source>
        <dbReference type="ARBA" id="ARBA00022576"/>
    </source>
</evidence>
<keyword evidence="4" id="KW-0663">Pyridoxal phosphate</keyword>
<evidence type="ECO:0000256" key="4">
    <source>
        <dbReference type="ARBA" id="ARBA00022898"/>
    </source>
</evidence>
<dbReference type="Gene3D" id="3.40.640.10">
    <property type="entry name" value="Type I PLP-dependent aspartate aminotransferase-like (Major domain)"/>
    <property type="match status" value="1"/>
</dbReference>
<dbReference type="InterPro" id="IPR050859">
    <property type="entry name" value="Class-I_PLP-dep_aminotransf"/>
</dbReference>
<dbReference type="PANTHER" id="PTHR42790">
    <property type="entry name" value="AMINOTRANSFERASE"/>
    <property type="match status" value="1"/>
</dbReference>
<gene>
    <name evidence="5" type="ORF">OCBIM_22002325mg</name>
</gene>
<proteinExistence type="predicted"/>
<reference evidence="5" key="1">
    <citation type="submission" date="2015-07" db="EMBL/GenBank/DDBJ databases">
        <title>MeaNS - Measles Nucleotide Surveillance Program.</title>
        <authorList>
            <person name="Tran T."/>
            <person name="Druce J."/>
        </authorList>
    </citation>
    <scope>NUCLEOTIDE SEQUENCE</scope>
    <source>
        <strain evidence="5">UCB-OBI-ISO-001</strain>
        <tissue evidence="5">Gonad</tissue>
    </source>
</reference>
<evidence type="ECO:0000256" key="1">
    <source>
        <dbReference type="ARBA" id="ARBA00001933"/>
    </source>
</evidence>
<protein>
    <submittedName>
        <fullName evidence="5">Uncharacterized protein</fullName>
    </submittedName>
</protein>
<dbReference type="PANTHER" id="PTHR42790:SF19">
    <property type="entry name" value="KYNURENINE_ALPHA-AMINOADIPATE AMINOTRANSFERASE, MITOCHONDRIAL"/>
    <property type="match status" value="1"/>
</dbReference>
<keyword evidence="3" id="KW-0808">Transferase</keyword>
<name>A0A0L8G1M2_OCTBM</name>
<sequence length="135" mass="15082">MNYVRYFTKISMARKPSITRSLVGILLESPPTMISMATGMPNATLFPVEEASFKLQNGTTLTMSNTEMQRVQQYSETQGFPELIKWLGDLQEYSHNVSALNRSGDQKIKIALTSGSQDGLSKVSAMLINFAREIR</sequence>
<accession>A0A0L8G1M2</accession>
<organism evidence="5">
    <name type="scientific">Octopus bimaculoides</name>
    <name type="common">California two-spotted octopus</name>
    <dbReference type="NCBI Taxonomy" id="37653"/>
    <lineage>
        <taxon>Eukaryota</taxon>
        <taxon>Metazoa</taxon>
        <taxon>Spiralia</taxon>
        <taxon>Lophotrochozoa</taxon>
        <taxon>Mollusca</taxon>
        <taxon>Cephalopoda</taxon>
        <taxon>Coleoidea</taxon>
        <taxon>Octopodiformes</taxon>
        <taxon>Octopoda</taxon>
        <taxon>Incirrata</taxon>
        <taxon>Octopodidae</taxon>
        <taxon>Octopus</taxon>
    </lineage>
</organism>
<keyword evidence="2" id="KW-0032">Aminotransferase</keyword>
<dbReference type="OrthoDB" id="691673at2759"/>
<dbReference type="AlphaFoldDB" id="A0A0L8G1M2"/>
<dbReference type="InterPro" id="IPR015421">
    <property type="entry name" value="PyrdxlP-dep_Trfase_major"/>
</dbReference>
<dbReference type="GO" id="GO:1901605">
    <property type="term" value="P:alpha-amino acid metabolic process"/>
    <property type="evidence" value="ECO:0007669"/>
    <property type="project" value="TreeGrafter"/>
</dbReference>
<dbReference type="STRING" id="37653.A0A0L8G1M2"/>
<dbReference type="InterPro" id="IPR015424">
    <property type="entry name" value="PyrdxlP-dep_Trfase"/>
</dbReference>
<evidence type="ECO:0000313" key="5">
    <source>
        <dbReference type="EMBL" id="KOF70724.1"/>
    </source>
</evidence>